<keyword evidence="4" id="KW-0479">Metal-binding</keyword>
<keyword evidence="19" id="KW-1185">Reference proteome</keyword>
<evidence type="ECO:0000313" key="19">
    <source>
        <dbReference type="Proteomes" id="UP001303647"/>
    </source>
</evidence>
<dbReference type="GO" id="GO:0004497">
    <property type="term" value="F:monooxygenase activity"/>
    <property type="evidence" value="ECO:0007669"/>
    <property type="project" value="UniProtKB-KW"/>
</dbReference>
<evidence type="ECO:0000256" key="14">
    <source>
        <dbReference type="ARBA" id="ARBA00045077"/>
    </source>
</evidence>
<dbReference type="EC" id="1.14.99.56" evidence="15"/>
<dbReference type="Pfam" id="PF03443">
    <property type="entry name" value="AA9"/>
    <property type="match status" value="1"/>
</dbReference>
<evidence type="ECO:0000313" key="18">
    <source>
        <dbReference type="EMBL" id="KAK4243426.1"/>
    </source>
</evidence>
<evidence type="ECO:0000256" key="3">
    <source>
        <dbReference type="ARBA" id="ARBA00022525"/>
    </source>
</evidence>
<gene>
    <name evidence="18" type="ORF">C7999DRAFT_36237</name>
</gene>
<reference evidence="18" key="1">
    <citation type="journal article" date="2023" name="Mol. Phylogenet. Evol.">
        <title>Genome-scale phylogeny and comparative genomics of the fungal order Sordariales.</title>
        <authorList>
            <person name="Hensen N."/>
            <person name="Bonometti L."/>
            <person name="Westerberg I."/>
            <person name="Brannstrom I.O."/>
            <person name="Guillou S."/>
            <person name="Cros-Aarteil S."/>
            <person name="Calhoun S."/>
            <person name="Haridas S."/>
            <person name="Kuo A."/>
            <person name="Mondo S."/>
            <person name="Pangilinan J."/>
            <person name="Riley R."/>
            <person name="LaButti K."/>
            <person name="Andreopoulos B."/>
            <person name="Lipzen A."/>
            <person name="Chen C."/>
            <person name="Yan M."/>
            <person name="Daum C."/>
            <person name="Ng V."/>
            <person name="Clum A."/>
            <person name="Steindorff A."/>
            <person name="Ohm R.A."/>
            <person name="Martin F."/>
            <person name="Silar P."/>
            <person name="Natvig D.O."/>
            <person name="Lalanne C."/>
            <person name="Gautier V."/>
            <person name="Ament-Velasquez S.L."/>
            <person name="Kruys A."/>
            <person name="Hutchinson M.I."/>
            <person name="Powell A.J."/>
            <person name="Barry K."/>
            <person name="Miller A.N."/>
            <person name="Grigoriev I.V."/>
            <person name="Debuchy R."/>
            <person name="Gladieux P."/>
            <person name="Hiltunen Thoren M."/>
            <person name="Johannesson H."/>
        </authorList>
    </citation>
    <scope>NUCLEOTIDE SEQUENCE</scope>
    <source>
        <strain evidence="18">CBS 359.72</strain>
    </source>
</reference>
<keyword evidence="3" id="KW-0964">Secreted</keyword>
<comment type="subcellular location">
    <subcellularLocation>
        <location evidence="2">Secreted</location>
    </subcellularLocation>
</comment>
<proteinExistence type="inferred from homology"/>
<dbReference type="EMBL" id="MU857818">
    <property type="protein sequence ID" value="KAK4243426.1"/>
    <property type="molecule type" value="Genomic_DNA"/>
</dbReference>
<evidence type="ECO:0000256" key="6">
    <source>
        <dbReference type="ARBA" id="ARBA00023001"/>
    </source>
</evidence>
<comment type="cofactor">
    <cofactor evidence="1">
        <name>Cu(2+)</name>
        <dbReference type="ChEBI" id="CHEBI:29036"/>
    </cofactor>
</comment>
<keyword evidence="9" id="KW-0503">Monooxygenase</keyword>
<feature type="chain" id="PRO_5042998704" description="lytic cellulose monooxygenase (C4-dehydrogenating)" evidence="16">
    <location>
        <begin position="18"/>
        <end position="232"/>
    </location>
</feature>
<keyword evidence="8" id="KW-0186">Copper</keyword>
<dbReference type="Proteomes" id="UP001303647">
    <property type="component" value="Unassembled WGS sequence"/>
</dbReference>
<dbReference type="AlphaFoldDB" id="A0AAN7CJT7"/>
<keyword evidence="6" id="KW-0136">Cellulose degradation</keyword>
<keyword evidence="10" id="KW-1015">Disulfide bond</keyword>
<dbReference type="CDD" id="cd21175">
    <property type="entry name" value="LPMO_AA9"/>
    <property type="match status" value="1"/>
</dbReference>
<feature type="domain" description="Auxiliary Activity family 9 catalytic" evidence="17">
    <location>
        <begin position="18"/>
        <end position="222"/>
    </location>
</feature>
<dbReference type="InterPro" id="IPR005103">
    <property type="entry name" value="AA9_LPMO"/>
</dbReference>
<feature type="signal peptide" evidence="16">
    <location>
        <begin position="1"/>
        <end position="17"/>
    </location>
</feature>
<accession>A0AAN7CJT7</accession>
<keyword evidence="12" id="KW-0624">Polysaccharide degradation</keyword>
<dbReference type="InterPro" id="IPR049892">
    <property type="entry name" value="AA9"/>
</dbReference>
<evidence type="ECO:0000256" key="11">
    <source>
        <dbReference type="ARBA" id="ARBA00023277"/>
    </source>
</evidence>
<protein>
    <recommendedName>
        <fullName evidence="15">lytic cellulose monooxygenase (C4-dehydrogenating)</fullName>
        <ecNumber evidence="15">1.14.99.56</ecNumber>
    </recommendedName>
</protein>
<dbReference type="GO" id="GO:0046872">
    <property type="term" value="F:metal ion binding"/>
    <property type="evidence" value="ECO:0007669"/>
    <property type="project" value="UniProtKB-KW"/>
</dbReference>
<evidence type="ECO:0000256" key="7">
    <source>
        <dbReference type="ARBA" id="ARBA00023002"/>
    </source>
</evidence>
<evidence type="ECO:0000256" key="9">
    <source>
        <dbReference type="ARBA" id="ARBA00023033"/>
    </source>
</evidence>
<dbReference type="PANTHER" id="PTHR33353:SF10">
    <property type="entry name" value="ENDO-BETA-1,4-GLUCANASE D"/>
    <property type="match status" value="1"/>
</dbReference>
<evidence type="ECO:0000256" key="15">
    <source>
        <dbReference type="ARBA" id="ARBA00047174"/>
    </source>
</evidence>
<comment type="caution">
    <text evidence="18">The sequence shown here is derived from an EMBL/GenBank/DDBJ whole genome shotgun (WGS) entry which is preliminary data.</text>
</comment>
<name>A0AAN7CJT7_9PEZI</name>
<keyword evidence="7" id="KW-0560">Oxidoreductase</keyword>
<evidence type="ECO:0000256" key="1">
    <source>
        <dbReference type="ARBA" id="ARBA00001973"/>
    </source>
</evidence>
<keyword evidence="11" id="KW-0119">Carbohydrate metabolism</keyword>
<evidence type="ECO:0000256" key="12">
    <source>
        <dbReference type="ARBA" id="ARBA00023326"/>
    </source>
</evidence>
<keyword evidence="5 16" id="KW-0732">Signal</keyword>
<dbReference type="GO" id="GO:0016787">
    <property type="term" value="F:hydrolase activity"/>
    <property type="evidence" value="ECO:0007669"/>
    <property type="project" value="UniProtKB-KW"/>
</dbReference>
<evidence type="ECO:0000256" key="5">
    <source>
        <dbReference type="ARBA" id="ARBA00022729"/>
    </source>
</evidence>
<evidence type="ECO:0000256" key="4">
    <source>
        <dbReference type="ARBA" id="ARBA00022723"/>
    </source>
</evidence>
<dbReference type="GO" id="GO:0005576">
    <property type="term" value="C:extracellular region"/>
    <property type="evidence" value="ECO:0007669"/>
    <property type="project" value="UniProtKB-SubCell"/>
</dbReference>
<evidence type="ECO:0000259" key="17">
    <source>
        <dbReference type="Pfam" id="PF03443"/>
    </source>
</evidence>
<comment type="similarity">
    <text evidence="13">Belongs to the polysaccharide monooxygenase AA9 family.</text>
</comment>
<dbReference type="GO" id="GO:0030245">
    <property type="term" value="P:cellulose catabolic process"/>
    <property type="evidence" value="ECO:0007669"/>
    <property type="project" value="UniProtKB-KW"/>
</dbReference>
<evidence type="ECO:0000256" key="13">
    <source>
        <dbReference type="ARBA" id="ARBA00044502"/>
    </source>
</evidence>
<comment type="catalytic activity">
    <reaction evidence="14">
        <text>[(1-&gt;4)-beta-D-glucosyl]n+m + reduced acceptor + O2 = 4-dehydro-beta-D-glucosyl-[(1-&gt;4)-beta-D-glucosyl]n-1 + [(1-&gt;4)-beta-D-glucosyl]m + acceptor + H2O.</text>
        <dbReference type="EC" id="1.14.99.56"/>
    </reaction>
</comment>
<evidence type="ECO:0000256" key="2">
    <source>
        <dbReference type="ARBA" id="ARBA00004613"/>
    </source>
</evidence>
<evidence type="ECO:0000256" key="16">
    <source>
        <dbReference type="SAM" id="SignalP"/>
    </source>
</evidence>
<evidence type="ECO:0000256" key="8">
    <source>
        <dbReference type="ARBA" id="ARBA00023008"/>
    </source>
</evidence>
<sequence>MKFASSLAVLAAAGAQAHYTFPKAGTGGALTGEWEAVRMTENHYSHGPVTDVSSTELTCYQATAQGAPQTLDVKAGDSVTFAVDSKLGHPGPLQFYMAKVPSGQTAASFDGSGAVWFKIYHDGPSGLGTGSITWPSDGKTEVSVTIPSCVQDGEYLLRVEHIALHSAASVGGAQFYIACAQISVTGGSGSLNTGSLVSLPGAYSPTDPGIQFELYWPTPTEYINPGPAPVSC</sequence>
<reference evidence="18" key="2">
    <citation type="submission" date="2023-05" db="EMBL/GenBank/DDBJ databases">
        <authorList>
            <consortium name="Lawrence Berkeley National Laboratory"/>
            <person name="Steindorff A."/>
            <person name="Hensen N."/>
            <person name="Bonometti L."/>
            <person name="Westerberg I."/>
            <person name="Brannstrom I.O."/>
            <person name="Guillou S."/>
            <person name="Cros-Aarteil S."/>
            <person name="Calhoun S."/>
            <person name="Haridas S."/>
            <person name="Kuo A."/>
            <person name="Mondo S."/>
            <person name="Pangilinan J."/>
            <person name="Riley R."/>
            <person name="Labutti K."/>
            <person name="Andreopoulos B."/>
            <person name="Lipzen A."/>
            <person name="Chen C."/>
            <person name="Yanf M."/>
            <person name="Daum C."/>
            <person name="Ng V."/>
            <person name="Clum A."/>
            <person name="Ohm R."/>
            <person name="Martin F."/>
            <person name="Silar P."/>
            <person name="Natvig D."/>
            <person name="Lalanne C."/>
            <person name="Gautier V."/>
            <person name="Ament-Velasquez S.L."/>
            <person name="Kruys A."/>
            <person name="Hutchinson M.I."/>
            <person name="Powell A.J."/>
            <person name="Barry K."/>
            <person name="Miller A.N."/>
            <person name="Grigoriev I.V."/>
            <person name="Debuchy R."/>
            <person name="Gladieux P."/>
            <person name="Thoren M.H."/>
            <person name="Johannesson H."/>
        </authorList>
    </citation>
    <scope>NUCLEOTIDE SEQUENCE</scope>
    <source>
        <strain evidence="18">CBS 359.72</strain>
    </source>
</reference>
<evidence type="ECO:0000256" key="10">
    <source>
        <dbReference type="ARBA" id="ARBA00023157"/>
    </source>
</evidence>
<dbReference type="PANTHER" id="PTHR33353">
    <property type="entry name" value="PUTATIVE (AFU_ORTHOLOGUE AFUA_1G12560)-RELATED"/>
    <property type="match status" value="1"/>
</dbReference>
<organism evidence="18 19">
    <name type="scientific">Corynascus novoguineensis</name>
    <dbReference type="NCBI Taxonomy" id="1126955"/>
    <lineage>
        <taxon>Eukaryota</taxon>
        <taxon>Fungi</taxon>
        <taxon>Dikarya</taxon>
        <taxon>Ascomycota</taxon>
        <taxon>Pezizomycotina</taxon>
        <taxon>Sordariomycetes</taxon>
        <taxon>Sordariomycetidae</taxon>
        <taxon>Sordariales</taxon>
        <taxon>Chaetomiaceae</taxon>
        <taxon>Corynascus</taxon>
    </lineage>
</organism>
<dbReference type="Gene3D" id="2.70.50.70">
    <property type="match status" value="1"/>
</dbReference>
<keyword evidence="18" id="KW-0378">Hydrolase</keyword>